<reference evidence="16 17" key="1">
    <citation type="journal article" date="2014" name="Genome Announc.">
        <title>Draft genome sequence of the pathogenic fungus Scedosporium apiospermum.</title>
        <authorList>
            <person name="Vandeputte P."/>
            <person name="Ghamrawi S."/>
            <person name="Rechenmann M."/>
            <person name="Iltis A."/>
            <person name="Giraud S."/>
            <person name="Fleury M."/>
            <person name="Thornton C."/>
            <person name="Delhaes L."/>
            <person name="Meyer W."/>
            <person name="Papon N."/>
            <person name="Bouchara J.P."/>
        </authorList>
    </citation>
    <scope>NUCLEOTIDE SEQUENCE [LARGE SCALE GENOMIC DNA]</scope>
    <source>
        <strain evidence="16 17">IHEM 14462</strain>
    </source>
</reference>
<feature type="region of interest" description="Disordered" evidence="13">
    <location>
        <begin position="436"/>
        <end position="505"/>
    </location>
</feature>
<dbReference type="Pfam" id="PF00026">
    <property type="entry name" value="Asp"/>
    <property type="match status" value="1"/>
</dbReference>
<dbReference type="GO" id="GO:0004190">
    <property type="term" value="F:aspartic-type endopeptidase activity"/>
    <property type="evidence" value="ECO:0007669"/>
    <property type="project" value="UniProtKB-KW"/>
</dbReference>
<evidence type="ECO:0000256" key="4">
    <source>
        <dbReference type="ARBA" id="ARBA00022670"/>
    </source>
</evidence>
<dbReference type="InterPro" id="IPR021109">
    <property type="entry name" value="Peptidase_aspartic_dom_sf"/>
</dbReference>
<dbReference type="RefSeq" id="XP_016645961.1">
    <property type="nucleotide sequence ID" value="XM_016783935.1"/>
</dbReference>
<accession>A0A084GFQ0</accession>
<dbReference type="VEuPathDB" id="FungiDB:SAPIO_CDS1033"/>
<comment type="caution">
    <text evidence="16">The sequence shown here is derived from an EMBL/GenBank/DDBJ whole genome shotgun (WGS) entry which is preliminary data.</text>
</comment>
<dbReference type="SUPFAM" id="SSF50630">
    <property type="entry name" value="Acid proteases"/>
    <property type="match status" value="1"/>
</dbReference>
<feature type="active site" evidence="11">
    <location>
        <position position="149"/>
    </location>
</feature>
<evidence type="ECO:0000256" key="10">
    <source>
        <dbReference type="ARBA" id="ARBA00023288"/>
    </source>
</evidence>
<protein>
    <submittedName>
        <fullName evidence="16">PEPAd</fullName>
    </submittedName>
</protein>
<feature type="disulfide bond" evidence="12">
    <location>
        <begin position="162"/>
        <end position="167"/>
    </location>
</feature>
<evidence type="ECO:0000259" key="15">
    <source>
        <dbReference type="PROSITE" id="PS51767"/>
    </source>
</evidence>
<evidence type="ECO:0000256" key="3">
    <source>
        <dbReference type="ARBA" id="ARBA00022475"/>
    </source>
</evidence>
<feature type="disulfide bond" evidence="12">
    <location>
        <begin position="365"/>
        <end position="397"/>
    </location>
</feature>
<dbReference type="EMBL" id="JOWA01000044">
    <property type="protein sequence ID" value="KEZ46162.1"/>
    <property type="molecule type" value="Genomic_DNA"/>
</dbReference>
<name>A0A084GFQ0_PSEDA</name>
<evidence type="ECO:0000256" key="1">
    <source>
        <dbReference type="ARBA" id="ARBA00004236"/>
    </source>
</evidence>
<evidence type="ECO:0000256" key="8">
    <source>
        <dbReference type="ARBA" id="ARBA00023136"/>
    </source>
</evidence>
<evidence type="ECO:0000313" key="16">
    <source>
        <dbReference type="EMBL" id="KEZ46162.1"/>
    </source>
</evidence>
<dbReference type="CDD" id="cd05471">
    <property type="entry name" value="pepsin_like"/>
    <property type="match status" value="1"/>
</dbReference>
<keyword evidence="8" id="KW-0472">Membrane</keyword>
<feature type="domain" description="Peptidase A1" evidence="15">
    <location>
        <begin position="131"/>
        <end position="435"/>
    </location>
</feature>
<evidence type="ECO:0000313" key="17">
    <source>
        <dbReference type="Proteomes" id="UP000028545"/>
    </source>
</evidence>
<keyword evidence="10" id="KW-0449">Lipoprotein</keyword>
<dbReference type="HOGENOM" id="CLU_013253_10_1_1"/>
<dbReference type="InterPro" id="IPR033121">
    <property type="entry name" value="PEPTIDASE_A1"/>
</dbReference>
<keyword evidence="9" id="KW-0325">Glycoprotein</keyword>
<dbReference type="FunFam" id="2.40.70.10:FF:000085">
    <property type="entry name" value="Aspartic-type endopeptidase (CtsD), putative"/>
    <property type="match status" value="1"/>
</dbReference>
<comment type="similarity">
    <text evidence="2">Belongs to the peptidase A1 family.</text>
</comment>
<dbReference type="OrthoDB" id="660550at2759"/>
<keyword evidence="6" id="KW-0064">Aspartyl protease</keyword>
<evidence type="ECO:0000256" key="9">
    <source>
        <dbReference type="ARBA" id="ARBA00023180"/>
    </source>
</evidence>
<dbReference type="GO" id="GO:0006508">
    <property type="term" value="P:proteolysis"/>
    <property type="evidence" value="ECO:0007669"/>
    <property type="project" value="UniProtKB-KW"/>
</dbReference>
<dbReference type="Gene3D" id="2.40.70.10">
    <property type="entry name" value="Acid Proteases"/>
    <property type="match status" value="2"/>
</dbReference>
<keyword evidence="12" id="KW-1015">Disulfide bond</keyword>
<dbReference type="PANTHER" id="PTHR47966">
    <property type="entry name" value="BETA-SITE APP-CLEAVING ENZYME, ISOFORM A-RELATED"/>
    <property type="match status" value="1"/>
</dbReference>
<keyword evidence="5 14" id="KW-0732">Signal</keyword>
<proteinExistence type="inferred from homology"/>
<comment type="subcellular location">
    <subcellularLocation>
        <location evidence="1">Cell membrane</location>
    </subcellularLocation>
</comment>
<dbReference type="OMA" id="AASNTWV"/>
<keyword evidence="17" id="KW-1185">Reference proteome</keyword>
<dbReference type="MEROPS" id="A01.077"/>
<feature type="chain" id="PRO_5001775612" evidence="14">
    <location>
        <begin position="20"/>
        <end position="533"/>
    </location>
</feature>
<evidence type="ECO:0000256" key="14">
    <source>
        <dbReference type="SAM" id="SignalP"/>
    </source>
</evidence>
<gene>
    <name evidence="16" type="ORF">SAPIO_CDS1033</name>
</gene>
<evidence type="ECO:0000256" key="13">
    <source>
        <dbReference type="SAM" id="MobiDB-lite"/>
    </source>
</evidence>
<keyword evidence="7" id="KW-0378">Hydrolase</keyword>
<feature type="active site" evidence="11">
    <location>
        <position position="330"/>
    </location>
</feature>
<keyword evidence="4" id="KW-0645">Protease</keyword>
<dbReference type="FunFam" id="2.40.70.10:FF:000060">
    <property type="entry name" value="Aspartic-type endopeptidase ctsD"/>
    <property type="match status" value="1"/>
</dbReference>
<evidence type="ECO:0000256" key="11">
    <source>
        <dbReference type="PIRSR" id="PIRSR601461-1"/>
    </source>
</evidence>
<keyword evidence="3" id="KW-1003">Cell membrane</keyword>
<dbReference type="GeneID" id="27719515"/>
<dbReference type="PROSITE" id="PS51767">
    <property type="entry name" value="PEPTIDASE_A1"/>
    <property type="match status" value="1"/>
</dbReference>
<dbReference type="AlphaFoldDB" id="A0A084GFQ0"/>
<dbReference type="PRINTS" id="PR00792">
    <property type="entry name" value="PEPSIN"/>
</dbReference>
<dbReference type="Proteomes" id="UP000028545">
    <property type="component" value="Unassembled WGS sequence"/>
</dbReference>
<evidence type="ECO:0000256" key="5">
    <source>
        <dbReference type="ARBA" id="ARBA00022729"/>
    </source>
</evidence>
<evidence type="ECO:0000256" key="2">
    <source>
        <dbReference type="ARBA" id="ARBA00007447"/>
    </source>
</evidence>
<organism evidence="16 17">
    <name type="scientific">Pseudallescheria apiosperma</name>
    <name type="common">Scedosporium apiospermum</name>
    <dbReference type="NCBI Taxonomy" id="563466"/>
    <lineage>
        <taxon>Eukaryota</taxon>
        <taxon>Fungi</taxon>
        <taxon>Dikarya</taxon>
        <taxon>Ascomycota</taxon>
        <taxon>Pezizomycotina</taxon>
        <taxon>Sordariomycetes</taxon>
        <taxon>Hypocreomycetidae</taxon>
        <taxon>Microascales</taxon>
        <taxon>Microascaceae</taxon>
        <taxon>Scedosporium</taxon>
    </lineage>
</organism>
<dbReference type="KEGG" id="sapo:SAPIO_CDS1033"/>
<feature type="compositionally biased region" description="Low complexity" evidence="13">
    <location>
        <begin position="455"/>
        <end position="505"/>
    </location>
</feature>
<evidence type="ECO:0000256" key="12">
    <source>
        <dbReference type="PIRSR" id="PIRSR601461-2"/>
    </source>
</evidence>
<dbReference type="InterPro" id="IPR034164">
    <property type="entry name" value="Pepsin-like_dom"/>
</dbReference>
<feature type="signal peptide" evidence="14">
    <location>
        <begin position="1"/>
        <end position="19"/>
    </location>
</feature>
<sequence length="533" mass="57271">MKIFVVFVQLLLWAVSTNALFIWEPCRVDGSCGDEAEAGKRSTVDSGDEVKRSPVTAGIHRVTERKVEDATEEDVLREAQWLSRKYVRHRPTRLPARVANKRDNQYAVVEPKKPELSNAVGIYQDGKDYAYFVKVQLGSTKEPMYMLLDTGAGTTWVMGSDCTADPCTLHDTFDLSKSTTAKGLDSNFSVNYGSGSVTGPSVEDSIHLGDFDITMKFGVADHTSDDFKHFPFDGILGMSMTETKTETFAVKLKESGKLKSNVFSVYLNRGSSGQNEGELTLGGINEKKYTGEISYTNVPQKTTTDWAIPLDDLGAGDKTLGIKGRLGYIDTGTSFIFGPPEDAKALHGLIQGASSSDGVNWKVPCDTTQSITFTFSGKSYNVQPADWISGPPENGLCKSNIYGHEVVPNSWLLGAVFLKNVYAVFDMDQLKIGFGSRSAEAPAPPPSSSTENNQATTVSPASVSTTGVPPMGVGGPETSRAGGSSGGAEEAAATAESPNSSSESSQAGLLSWRLPHNYLWMIVLAVSAFAHVL</sequence>
<evidence type="ECO:0000256" key="6">
    <source>
        <dbReference type="ARBA" id="ARBA00022750"/>
    </source>
</evidence>
<dbReference type="PANTHER" id="PTHR47966:SF75">
    <property type="entry name" value="ENDOPEPTIDASE (CTSD), PUTATIVE (AFU_ORTHOLOGUE AFUA_4G07040)-RELATED"/>
    <property type="match status" value="1"/>
</dbReference>
<dbReference type="GO" id="GO:0005886">
    <property type="term" value="C:plasma membrane"/>
    <property type="evidence" value="ECO:0007669"/>
    <property type="project" value="UniProtKB-SubCell"/>
</dbReference>
<evidence type="ECO:0000256" key="7">
    <source>
        <dbReference type="ARBA" id="ARBA00022801"/>
    </source>
</evidence>
<dbReference type="InterPro" id="IPR001461">
    <property type="entry name" value="Aspartic_peptidase_A1"/>
</dbReference>